<sequence>MTTTVAAIAEEVFDAVAEELSDVILSCTVTHKTQGAYDATTGAYSETTSTYTGRALICTGATVEGVGGAKITDIFPGYVAGPADVVMILEGLTGDPKENDTIAAGGVTRTIKAVGDVVGAGSFFIVIAA</sequence>
<accession>A0A249PA26</accession>
<reference evidence="1 2" key="1">
    <citation type="submission" date="2017-08" db="EMBL/GenBank/DDBJ databases">
        <title>Multipartite genome sequences of Sinorhizobium species nodulating soybeans.</title>
        <authorList>
            <person name="Tian C.F."/>
        </authorList>
    </citation>
    <scope>NUCLEOTIDE SEQUENCE [LARGE SCALE GENOMIC DNA]</scope>
    <source>
        <strain evidence="1 2">CCBAU 05684</strain>
    </source>
</reference>
<name>A0A249PA26_9HYPH</name>
<dbReference type="KEGG" id="esj:SJ05684_c10670"/>
<proteinExistence type="predicted"/>
<organism evidence="1 2">
    <name type="scientific">Sinorhizobium sojae CCBAU 05684</name>
    <dbReference type="NCBI Taxonomy" id="716928"/>
    <lineage>
        <taxon>Bacteria</taxon>
        <taxon>Pseudomonadati</taxon>
        <taxon>Pseudomonadota</taxon>
        <taxon>Alphaproteobacteria</taxon>
        <taxon>Hyphomicrobiales</taxon>
        <taxon>Rhizobiaceae</taxon>
        <taxon>Sinorhizobium/Ensifer group</taxon>
        <taxon>Sinorhizobium</taxon>
    </lineage>
</organism>
<protein>
    <submittedName>
        <fullName evidence="1">Uncharacterized protein</fullName>
    </submittedName>
</protein>
<dbReference type="RefSeq" id="WP_034858719.1">
    <property type="nucleotide sequence ID" value="NZ_AJQT01000109.1"/>
</dbReference>
<keyword evidence="2" id="KW-1185">Reference proteome</keyword>
<dbReference type="Proteomes" id="UP000217211">
    <property type="component" value="Chromosome"/>
</dbReference>
<gene>
    <name evidence="1" type="ORF">SJ05684_c10670</name>
</gene>
<dbReference type="EMBL" id="CP023067">
    <property type="protein sequence ID" value="ASY62524.1"/>
    <property type="molecule type" value="Genomic_DNA"/>
</dbReference>
<evidence type="ECO:0000313" key="2">
    <source>
        <dbReference type="Proteomes" id="UP000217211"/>
    </source>
</evidence>
<dbReference type="STRING" id="716928.GCA_000261485_04832"/>
<dbReference type="AlphaFoldDB" id="A0A249PA26"/>
<evidence type="ECO:0000313" key="1">
    <source>
        <dbReference type="EMBL" id="ASY62524.1"/>
    </source>
</evidence>